<feature type="region of interest" description="Disordered" evidence="3">
    <location>
        <begin position="386"/>
        <end position="406"/>
    </location>
</feature>
<dbReference type="InterPro" id="IPR000210">
    <property type="entry name" value="BTB/POZ_dom"/>
</dbReference>
<dbReference type="PANTHER" id="PTHR45774:SF4">
    <property type="entry name" value="AXUNDEAD, ISOFORM F"/>
    <property type="match status" value="1"/>
</dbReference>
<evidence type="ECO:0000256" key="3">
    <source>
        <dbReference type="SAM" id="MobiDB-lite"/>
    </source>
</evidence>
<feature type="compositionally biased region" description="Polar residues" evidence="3">
    <location>
        <begin position="516"/>
        <end position="526"/>
    </location>
</feature>
<dbReference type="Gene3D" id="3.30.710.10">
    <property type="entry name" value="Potassium Channel Kv1.1, Chain A"/>
    <property type="match status" value="1"/>
</dbReference>
<feature type="compositionally biased region" description="Basic residues" evidence="3">
    <location>
        <begin position="948"/>
        <end position="961"/>
    </location>
</feature>
<dbReference type="Pfam" id="PF00651">
    <property type="entry name" value="BTB"/>
    <property type="match status" value="1"/>
</dbReference>
<dbReference type="InterPro" id="IPR038648">
    <property type="entry name" value="PHR_sf"/>
</dbReference>
<evidence type="ECO:0000313" key="6">
    <source>
        <dbReference type="Proteomes" id="UP000822476"/>
    </source>
</evidence>
<feature type="compositionally biased region" description="Low complexity" evidence="3">
    <location>
        <begin position="397"/>
        <end position="406"/>
    </location>
</feature>
<feature type="region of interest" description="Disordered" evidence="3">
    <location>
        <begin position="516"/>
        <end position="540"/>
    </location>
</feature>
<dbReference type="OrthoDB" id="636773at2759"/>
<evidence type="ECO:0000313" key="5">
    <source>
        <dbReference type="EMBL" id="KAF7232627.1"/>
    </source>
</evidence>
<feature type="region of interest" description="Disordered" evidence="3">
    <location>
        <begin position="454"/>
        <end position="485"/>
    </location>
</feature>
<dbReference type="SMART" id="SM00875">
    <property type="entry name" value="BACK"/>
    <property type="match status" value="1"/>
</dbReference>
<feature type="region of interest" description="Disordered" evidence="3">
    <location>
        <begin position="1"/>
        <end position="22"/>
    </location>
</feature>
<dbReference type="SMART" id="SM00225">
    <property type="entry name" value="BTB"/>
    <property type="match status" value="1"/>
</dbReference>
<dbReference type="GO" id="GO:0005829">
    <property type="term" value="C:cytosol"/>
    <property type="evidence" value="ECO:0007669"/>
    <property type="project" value="TreeGrafter"/>
</dbReference>
<evidence type="ECO:0000256" key="1">
    <source>
        <dbReference type="ARBA" id="ARBA00004496"/>
    </source>
</evidence>
<feature type="region of interest" description="Disordered" evidence="3">
    <location>
        <begin position="331"/>
        <end position="371"/>
    </location>
</feature>
<dbReference type="EMBL" id="JTDE01021669">
    <property type="protein sequence ID" value="KAF7232627.1"/>
    <property type="molecule type" value="Genomic_DNA"/>
</dbReference>
<dbReference type="PROSITE" id="PS50097">
    <property type="entry name" value="BTB"/>
    <property type="match status" value="1"/>
</dbReference>
<keyword evidence="6" id="KW-1185">Reference proteome</keyword>
<proteinExistence type="predicted"/>
<dbReference type="SUPFAM" id="SSF54695">
    <property type="entry name" value="POZ domain"/>
    <property type="match status" value="1"/>
</dbReference>
<feature type="compositionally biased region" description="Low complexity" evidence="3">
    <location>
        <begin position="353"/>
        <end position="367"/>
    </location>
</feature>
<dbReference type="InterPro" id="IPR011705">
    <property type="entry name" value="BACK"/>
</dbReference>
<dbReference type="Pfam" id="PF08005">
    <property type="entry name" value="PHR"/>
    <property type="match status" value="1"/>
</dbReference>
<feature type="compositionally biased region" description="Low complexity" evidence="3">
    <location>
        <begin position="962"/>
        <end position="990"/>
    </location>
</feature>
<feature type="region of interest" description="Disordered" evidence="3">
    <location>
        <begin position="946"/>
        <end position="990"/>
    </location>
</feature>
<keyword evidence="2" id="KW-0963">Cytoplasm</keyword>
<dbReference type="Proteomes" id="UP000822476">
    <property type="component" value="Unassembled WGS sequence"/>
</dbReference>
<feature type="compositionally biased region" description="Polar residues" evidence="3">
    <location>
        <begin position="1"/>
        <end position="16"/>
    </location>
</feature>
<comment type="caution">
    <text evidence="5">The sequence shown here is derived from an EMBL/GenBank/DDBJ whole genome shotgun (WGS) entry which is preliminary data.</text>
</comment>
<organism evidence="5 6">
    <name type="scientific">Paragonimus skrjabini miyazakii</name>
    <dbReference type="NCBI Taxonomy" id="59628"/>
    <lineage>
        <taxon>Eukaryota</taxon>
        <taxon>Metazoa</taxon>
        <taxon>Spiralia</taxon>
        <taxon>Lophotrochozoa</taxon>
        <taxon>Platyhelminthes</taxon>
        <taxon>Trematoda</taxon>
        <taxon>Digenea</taxon>
        <taxon>Plagiorchiida</taxon>
        <taxon>Troglotremata</taxon>
        <taxon>Troglotrematidae</taxon>
        <taxon>Paragonimus</taxon>
    </lineage>
</organism>
<reference evidence="5" key="1">
    <citation type="submission" date="2019-07" db="EMBL/GenBank/DDBJ databases">
        <title>Annotation for the trematode Paragonimus miyazaki's.</title>
        <authorList>
            <person name="Choi Y.-J."/>
        </authorList>
    </citation>
    <scope>NUCLEOTIDE SEQUENCE</scope>
    <source>
        <strain evidence="5">Japan</strain>
    </source>
</reference>
<evidence type="ECO:0000256" key="2">
    <source>
        <dbReference type="ARBA" id="ARBA00022490"/>
    </source>
</evidence>
<feature type="region of interest" description="Disordered" evidence="3">
    <location>
        <begin position="1114"/>
        <end position="1170"/>
    </location>
</feature>
<dbReference type="Pfam" id="PF07707">
    <property type="entry name" value="BACK"/>
    <property type="match status" value="1"/>
</dbReference>
<feature type="compositionally biased region" description="Polar residues" evidence="3">
    <location>
        <begin position="1120"/>
        <end position="1143"/>
    </location>
</feature>
<feature type="domain" description="BTB" evidence="4">
    <location>
        <begin position="700"/>
        <end position="774"/>
    </location>
</feature>
<dbReference type="Gene3D" id="2.60.120.820">
    <property type="entry name" value="PHR domain"/>
    <property type="match status" value="2"/>
</dbReference>
<dbReference type="GO" id="GO:0022008">
    <property type="term" value="P:neurogenesis"/>
    <property type="evidence" value="ECO:0007669"/>
    <property type="project" value="TreeGrafter"/>
</dbReference>
<dbReference type="InterPro" id="IPR012983">
    <property type="entry name" value="PHR"/>
</dbReference>
<accession>A0A8S9YDY8</accession>
<feature type="region of interest" description="Disordered" evidence="3">
    <location>
        <begin position="1262"/>
        <end position="1285"/>
    </location>
</feature>
<dbReference type="InterPro" id="IPR011333">
    <property type="entry name" value="SKP1/BTB/POZ_sf"/>
</dbReference>
<name>A0A8S9YDY8_9TREM</name>
<protein>
    <recommendedName>
        <fullName evidence="4">BTB domain-containing protein</fullName>
    </recommendedName>
</protein>
<dbReference type="Gene3D" id="1.25.40.420">
    <property type="match status" value="1"/>
</dbReference>
<gene>
    <name evidence="5" type="ORF">EG68_06338</name>
</gene>
<dbReference type="PANTHER" id="PTHR45774">
    <property type="entry name" value="BTB/POZ DOMAIN-CONTAINING"/>
    <property type="match status" value="1"/>
</dbReference>
<evidence type="ECO:0000259" key="4">
    <source>
        <dbReference type="PROSITE" id="PS50097"/>
    </source>
</evidence>
<comment type="subcellular location">
    <subcellularLocation>
        <location evidence="1">Cytoplasm</location>
    </subcellularLocation>
</comment>
<sequence length="1327" mass="146820">MDQSSWSPTDLNTQPILEQDDETETGALSALRNITLFRSYRNLPSAVNNYDNRISLHSNLPNPVSLGAASRSQLTSNELPPFWFQRSSSVRNLRSSHSTSVINLGEPTLTSTNDLTQLSLATADSYPHLEQHRLGRAQSGFRDNARDSQLFPRRLRTGPNRYSMDVDLLLRGLSELNLTSHGLNSRFPSTTTILANSSVTPPINSVVPNSQTIDEQTILLDHQDLWDGPQTAPAATSSVQQTFAPSNVAVRDNVIPRSAPVTRPSVRNNVLGCVRAVQTRLPFTPHLRRVLTENICGNNVAPATGGPTNILDVSGNPRPITFRNNGVVVGTNGLVGPNRRHTSTERSQMVAPRSSGSTTAAVTSGRSAPDRPIHVVRHPAVVVQRASTSVPRAEMQSSSASMSGASSIEDLQPVSLVTPGARFTSTITTHSLAERIDRPLVTISVDSPTMTVISDPEPCQDQTVDHLDQQTNDEPDDTADWRSDSEGCRERWRRLLLDERFADVWFVVGGTTILDSSTNASSQLTSPDPGAPGGPTSMNCYRSERMPQIIREQSASPDRRAHSIGSTVSNLVCSCTSLNEGLELNSDADDIGEVSIKKPTERTDEQIYVRPKRTISYERNEKSHPIEVLPTQTPHQVEEEKVVATEVETFMTKDMPHSVRRQQRYSLSESQASDTYLPSDDQHSQLMNHLIARHFPDQSTESRLPNETTARFGAHRLVLSTASPVFEAMFFGPAASINRGMEQNISDYHIPDISPRAFQIMLLHIYTDEIQLDDDLDTVFYVLYAAKKYMLVQLERKCVEHLKDLITASNVCAMLSRSLFFEEDDLTRRCWHVIDVLAPHVLVSPGLLNMEASNFKALLKRDTLNCKEAEVFAAVRRWTGAECIRLGLRDVLPNRAQVAAEFLHLVRFPTMTLSEFAENVAYSGFLTLETVRDLFVHITTNKFTLKQSRNKRSPIRRKSSRRTTGQTTTADTGTRSQHTLQSVQPSQSPSVNGLVEHFSFIPRRGPRLWRCSRFSRTGKHSVTSNPSSSHQHSISFQVSNSIFLAGVGIYGSTQIGDRLTVRVELRMSGAKSSEHKGVNSVGTQFHGSAEQAAAAAEMRRAMFPRSSSLLEFTRYDWTGRPQTTGRGSTNQSSENPPSNTPTVIINVPNDLSRGGMSQQQRTEGRTTVPADSNCFSATKAQIVSDGTTRVHDVNFPCPVKVVRGQRYTVSVVTTHADRTTSISTSATAMNSATYFVGFFGRPEVRVSCSNEESKDTKLAVNKTSAGQRTNEMRHPQRSTVGSRSSRLRCSRESNGDVTFQFWETAEGRDHGEVDRGFIPELLFYTCS</sequence>